<name>A0A284R6Q2_ARMOS</name>
<evidence type="ECO:0000256" key="1">
    <source>
        <dbReference type="SAM" id="MobiDB-lite"/>
    </source>
</evidence>
<feature type="region of interest" description="Disordered" evidence="1">
    <location>
        <begin position="1"/>
        <end position="23"/>
    </location>
</feature>
<dbReference type="AlphaFoldDB" id="A0A284R6Q2"/>
<sequence>MSSSIEYRHSVTPEPYEPAPMPPELTFEEYEVLVSEQASTEENYLAAMGTHEEWKVEKVKEARLEKLKVDREAWAEKLKVLQKKEEEWKAEEKRQADEKEHLWSADLQQKADATAKKQQDELQKKKEKEEKKAAKKQRKEQKKVEKAMKSRKGKGVVAAVELLREERGMDVDTEGGGRSPWPQQEGEDRGFGACGG</sequence>
<dbReference type="EMBL" id="FUEG01000005">
    <property type="protein sequence ID" value="SJL04359.1"/>
    <property type="molecule type" value="Genomic_DNA"/>
</dbReference>
<dbReference type="Proteomes" id="UP000219338">
    <property type="component" value="Unassembled WGS sequence"/>
</dbReference>
<reference evidence="3" key="1">
    <citation type="journal article" date="2017" name="Nat. Ecol. Evol.">
        <title>Genome expansion and lineage-specific genetic innovations in the forest pathogenic fungi Armillaria.</title>
        <authorList>
            <person name="Sipos G."/>
            <person name="Prasanna A.N."/>
            <person name="Walter M.C."/>
            <person name="O'Connor E."/>
            <person name="Balint B."/>
            <person name="Krizsan K."/>
            <person name="Kiss B."/>
            <person name="Hess J."/>
            <person name="Varga T."/>
            <person name="Slot J."/>
            <person name="Riley R."/>
            <person name="Boka B."/>
            <person name="Rigling D."/>
            <person name="Barry K."/>
            <person name="Lee J."/>
            <person name="Mihaltcheva S."/>
            <person name="LaButti K."/>
            <person name="Lipzen A."/>
            <person name="Waldron R."/>
            <person name="Moloney N.M."/>
            <person name="Sperisen C."/>
            <person name="Kredics L."/>
            <person name="Vagvoelgyi C."/>
            <person name="Patrignani A."/>
            <person name="Fitzpatrick D."/>
            <person name="Nagy I."/>
            <person name="Doyle S."/>
            <person name="Anderson J.B."/>
            <person name="Grigoriev I.V."/>
            <person name="Gueldener U."/>
            <person name="Muensterkoetter M."/>
            <person name="Nagy L.G."/>
        </authorList>
    </citation>
    <scope>NUCLEOTIDE SEQUENCE [LARGE SCALE GENOMIC DNA]</scope>
    <source>
        <strain evidence="3">C18/9</strain>
    </source>
</reference>
<proteinExistence type="predicted"/>
<organism evidence="2 3">
    <name type="scientific">Armillaria ostoyae</name>
    <name type="common">Armillaria root rot fungus</name>
    <dbReference type="NCBI Taxonomy" id="47428"/>
    <lineage>
        <taxon>Eukaryota</taxon>
        <taxon>Fungi</taxon>
        <taxon>Dikarya</taxon>
        <taxon>Basidiomycota</taxon>
        <taxon>Agaricomycotina</taxon>
        <taxon>Agaricomycetes</taxon>
        <taxon>Agaricomycetidae</taxon>
        <taxon>Agaricales</taxon>
        <taxon>Marasmiineae</taxon>
        <taxon>Physalacriaceae</taxon>
        <taxon>Armillaria</taxon>
    </lineage>
</organism>
<keyword evidence="3" id="KW-1185">Reference proteome</keyword>
<feature type="compositionally biased region" description="Basic and acidic residues" evidence="1">
    <location>
        <begin position="1"/>
        <end position="11"/>
    </location>
</feature>
<feature type="compositionally biased region" description="Basic and acidic residues" evidence="1">
    <location>
        <begin position="113"/>
        <end position="132"/>
    </location>
</feature>
<feature type="compositionally biased region" description="Basic and acidic residues" evidence="1">
    <location>
        <begin position="85"/>
        <end position="103"/>
    </location>
</feature>
<dbReference type="OrthoDB" id="10599311at2759"/>
<feature type="region of interest" description="Disordered" evidence="1">
    <location>
        <begin position="85"/>
        <end position="196"/>
    </location>
</feature>
<evidence type="ECO:0000313" key="2">
    <source>
        <dbReference type="EMBL" id="SJL04359.1"/>
    </source>
</evidence>
<evidence type="ECO:0000313" key="3">
    <source>
        <dbReference type="Proteomes" id="UP000219338"/>
    </source>
</evidence>
<gene>
    <name evidence="2" type="ORF">ARMOST_07725</name>
</gene>
<accession>A0A284R6Q2</accession>
<protein>
    <submittedName>
        <fullName evidence="2">Uncharacterized protein</fullName>
    </submittedName>
</protein>